<dbReference type="SUPFAM" id="SSF82109">
    <property type="entry name" value="MIR domain"/>
    <property type="match status" value="1"/>
</dbReference>
<evidence type="ECO:0000313" key="1">
    <source>
        <dbReference type="EMBL" id="KAL5112844.1"/>
    </source>
</evidence>
<organism evidence="1 2">
    <name type="scientific">Taenia crassiceps</name>
    <dbReference type="NCBI Taxonomy" id="6207"/>
    <lineage>
        <taxon>Eukaryota</taxon>
        <taxon>Metazoa</taxon>
        <taxon>Spiralia</taxon>
        <taxon>Lophotrochozoa</taxon>
        <taxon>Platyhelminthes</taxon>
        <taxon>Cestoda</taxon>
        <taxon>Eucestoda</taxon>
        <taxon>Cyclophyllidea</taxon>
        <taxon>Taeniidae</taxon>
        <taxon>Taenia</taxon>
    </lineage>
</organism>
<dbReference type="PANTHER" id="PTHR24274">
    <property type="entry name" value="CILIA- AND FLAGELLA-ASSOCIATED PROTEIN 161"/>
    <property type="match status" value="1"/>
</dbReference>
<comment type="caution">
    <text evidence="1">The sequence shown here is derived from an EMBL/GenBank/DDBJ whole genome shotgun (WGS) entry which is preliminary data.</text>
</comment>
<reference evidence="1 2" key="1">
    <citation type="journal article" date="2022" name="Front. Cell. Infect. Microbiol.">
        <title>The Genomes of Two Strains of Taenia crassiceps the Animal Model for the Study of Human Cysticercosis.</title>
        <authorList>
            <person name="Bobes R.J."/>
            <person name="Estrada K."/>
            <person name="Rios-Valencia D.G."/>
            <person name="Calderon-Gallegos A."/>
            <person name="de la Torre P."/>
            <person name="Carrero J.C."/>
            <person name="Sanchez-Flores A."/>
            <person name="Laclette J.P."/>
        </authorList>
    </citation>
    <scope>NUCLEOTIDE SEQUENCE [LARGE SCALE GENOMIC DNA]</scope>
    <source>
        <strain evidence="1">WFUcys</strain>
    </source>
</reference>
<dbReference type="PANTHER" id="PTHR24274:SF1">
    <property type="entry name" value="CILIA- AND FLAGELLA-ASSOCIATED PROTEIN 161"/>
    <property type="match status" value="1"/>
</dbReference>
<accession>A0ABR4QT15</accession>
<dbReference type="InterPro" id="IPR055325">
    <property type="entry name" value="CF161"/>
</dbReference>
<evidence type="ECO:0000313" key="2">
    <source>
        <dbReference type="Proteomes" id="UP001651158"/>
    </source>
</evidence>
<dbReference type="Proteomes" id="UP001651158">
    <property type="component" value="Unassembled WGS sequence"/>
</dbReference>
<dbReference type="InterPro" id="IPR036300">
    <property type="entry name" value="MIR_dom_sf"/>
</dbReference>
<keyword evidence="2" id="KW-1185">Reference proteome</keyword>
<sequence>MLSPLSIDPATGEKRESVKRCAKGQLLIQRMALLEETFLKPIPVAGPRDNHLRFNDRLGLLCPPPLAERVSVNHSRERPPVIIAVDLDDSLIHGPMELSEGVTIVASTMVKPVARSIFQVVSPGACPSECKVIYEAPVQFMLAGEGLSSAPLYMASDIVTSLGATNPKSGQRRVFMHADKQDYNTLWKFQHIDPQLRLEVEGLPVSVNTRIILRHCKTNSALAIEHSTTSGFFGREYEVSTCDHLDGHRVENDTNQFCAYIDFENWTSGTQGSAEIASKCSKRRECSSFPNQGNQLTM</sequence>
<dbReference type="Pfam" id="PF24569">
    <property type="entry name" value="CFAP161"/>
    <property type="match status" value="1"/>
</dbReference>
<dbReference type="EMBL" id="JAKROA010000001">
    <property type="protein sequence ID" value="KAL5112844.1"/>
    <property type="molecule type" value="Genomic_DNA"/>
</dbReference>
<name>A0ABR4QT15_9CEST</name>
<proteinExistence type="predicted"/>
<protein>
    <recommendedName>
        <fullName evidence="3">ZP domain-containing protein</fullName>
    </recommendedName>
</protein>
<gene>
    <name evidence="1" type="ORF">TcWFU_008971</name>
</gene>
<evidence type="ECO:0008006" key="3">
    <source>
        <dbReference type="Google" id="ProtNLM"/>
    </source>
</evidence>
<dbReference type="Gene3D" id="2.80.10.50">
    <property type="match status" value="1"/>
</dbReference>